<dbReference type="EMBL" id="QLUZ01000025">
    <property type="protein sequence ID" value="RAQ02501.1"/>
    <property type="molecule type" value="Genomic_DNA"/>
</dbReference>
<proteinExistence type="predicted"/>
<dbReference type="Pfam" id="PF18735">
    <property type="entry name" value="HEPN_RiboL-PSP"/>
    <property type="match status" value="1"/>
</dbReference>
<protein>
    <recommendedName>
        <fullName evidence="1">RiboL-PSP-HEPN domain-containing protein</fullName>
    </recommendedName>
</protein>
<name>A0AAQ0F897_BURCE</name>
<dbReference type="InterPro" id="IPR041519">
    <property type="entry name" value="HEPN_RiboL-PSP"/>
</dbReference>
<evidence type="ECO:0000259" key="1">
    <source>
        <dbReference type="Pfam" id="PF18735"/>
    </source>
</evidence>
<evidence type="ECO:0000313" key="2">
    <source>
        <dbReference type="EMBL" id="RAQ02501.1"/>
    </source>
</evidence>
<reference evidence="2 3" key="1">
    <citation type="submission" date="2018-06" db="EMBL/GenBank/DDBJ databases">
        <title>Towards the identification of Burkholderia cepacia strain which caused fatal septicemia.</title>
        <authorList>
            <person name="Bui L.A.T."/>
            <person name="Zakharova I.B."/>
            <person name="Shpak I.M."/>
            <person name="Teteryatnikova N."/>
            <person name="Ustinov D.V."/>
            <person name="Kuzyutina Y.A."/>
            <person name="Nguyen H.N."/>
            <person name="Antonov A.S."/>
            <person name="Avdyusheva E.F."/>
            <person name="Victorov D.V."/>
        </authorList>
    </citation>
    <scope>NUCLEOTIDE SEQUENCE [LARGE SCALE GENOMIC DNA]</scope>
    <source>
        <strain evidence="2 3">PT02</strain>
    </source>
</reference>
<sequence length="189" mass="21148">MHTFLAERLTAALRPDELLRAEWVARVSALDLYVHELVAQKMLETFEGVQPAATGFAKFSIPNDVLMRIRAASSEANAAAAFDLEVRTRLGYSTYQDPDKIADGIRMISNCELWNEIAMRLGATPATKIERAKAVKRSLSLIVERRNKIAHEGDLQPGIPRDPWPITKDDLRDVAQIILDIVNSIEQIV</sequence>
<organism evidence="2 3">
    <name type="scientific">Burkholderia cepacia</name>
    <name type="common">Pseudomonas cepacia</name>
    <dbReference type="NCBI Taxonomy" id="292"/>
    <lineage>
        <taxon>Bacteria</taxon>
        <taxon>Pseudomonadati</taxon>
        <taxon>Pseudomonadota</taxon>
        <taxon>Betaproteobacteria</taxon>
        <taxon>Burkholderiales</taxon>
        <taxon>Burkholderiaceae</taxon>
        <taxon>Burkholderia</taxon>
        <taxon>Burkholderia cepacia complex</taxon>
    </lineage>
</organism>
<evidence type="ECO:0000313" key="3">
    <source>
        <dbReference type="Proteomes" id="UP000248899"/>
    </source>
</evidence>
<gene>
    <name evidence="2" type="ORF">DPR02_31150</name>
</gene>
<comment type="caution">
    <text evidence="2">The sequence shown here is derived from an EMBL/GenBank/DDBJ whole genome shotgun (WGS) entry which is preliminary data.</text>
</comment>
<feature type="domain" description="RiboL-PSP-HEPN" evidence="1">
    <location>
        <begin position="96"/>
        <end position="188"/>
    </location>
</feature>
<dbReference type="AlphaFoldDB" id="A0AAQ0F897"/>
<accession>A0AAQ0F897</accession>
<dbReference type="Proteomes" id="UP000248899">
    <property type="component" value="Unassembled WGS sequence"/>
</dbReference>